<feature type="transmembrane region" description="Helical" evidence="6">
    <location>
        <begin position="12"/>
        <end position="32"/>
    </location>
</feature>
<dbReference type="PANTHER" id="PTHR33048">
    <property type="entry name" value="PTH11-LIKE INTEGRAL MEMBRANE PROTEIN (AFU_ORTHOLOGUE AFUA_5G11245)"/>
    <property type="match status" value="1"/>
</dbReference>
<feature type="domain" description="Rhodopsin" evidence="7">
    <location>
        <begin position="27"/>
        <end position="266"/>
    </location>
</feature>
<feature type="transmembrane region" description="Helical" evidence="6">
    <location>
        <begin position="200"/>
        <end position="220"/>
    </location>
</feature>
<proteinExistence type="inferred from homology"/>
<dbReference type="PANTHER" id="PTHR33048:SF47">
    <property type="entry name" value="INTEGRAL MEMBRANE PROTEIN-RELATED"/>
    <property type="match status" value="1"/>
</dbReference>
<protein>
    <recommendedName>
        <fullName evidence="7">Rhodopsin domain-containing protein</fullName>
    </recommendedName>
</protein>
<dbReference type="Proteomes" id="UP001251528">
    <property type="component" value="Unassembled WGS sequence"/>
</dbReference>
<keyword evidence="3 6" id="KW-1133">Transmembrane helix</keyword>
<evidence type="ECO:0000259" key="7">
    <source>
        <dbReference type="Pfam" id="PF20684"/>
    </source>
</evidence>
<reference evidence="8" key="1">
    <citation type="submission" date="2023-06" db="EMBL/GenBank/DDBJ databases">
        <title>Conoideocrella luteorostrata (Hypocreales: Clavicipitaceae), a potential biocontrol fungus for elongate hemlock scale in United States Christmas tree production areas.</title>
        <authorList>
            <person name="Barrett H."/>
            <person name="Lovett B."/>
            <person name="Macias A.M."/>
            <person name="Stajich J.E."/>
            <person name="Kasson M.T."/>
        </authorList>
    </citation>
    <scope>NUCLEOTIDE SEQUENCE</scope>
    <source>
        <strain evidence="8">ARSEF 14590</strain>
    </source>
</reference>
<evidence type="ECO:0000256" key="3">
    <source>
        <dbReference type="ARBA" id="ARBA00022989"/>
    </source>
</evidence>
<organism evidence="8 9">
    <name type="scientific">Conoideocrella luteorostrata</name>
    <dbReference type="NCBI Taxonomy" id="1105319"/>
    <lineage>
        <taxon>Eukaryota</taxon>
        <taxon>Fungi</taxon>
        <taxon>Dikarya</taxon>
        <taxon>Ascomycota</taxon>
        <taxon>Pezizomycotina</taxon>
        <taxon>Sordariomycetes</taxon>
        <taxon>Hypocreomycetidae</taxon>
        <taxon>Hypocreales</taxon>
        <taxon>Clavicipitaceae</taxon>
        <taxon>Conoideocrella</taxon>
    </lineage>
</organism>
<evidence type="ECO:0000256" key="6">
    <source>
        <dbReference type="SAM" id="Phobius"/>
    </source>
</evidence>
<keyword evidence="2 6" id="KW-0812">Transmembrane</keyword>
<feature type="transmembrane region" description="Helical" evidence="6">
    <location>
        <begin position="44"/>
        <end position="65"/>
    </location>
</feature>
<gene>
    <name evidence="8" type="ORF">QQS21_011202</name>
</gene>
<comment type="similarity">
    <text evidence="5">Belongs to the SAT4 family.</text>
</comment>
<feature type="transmembrane region" description="Helical" evidence="6">
    <location>
        <begin position="240"/>
        <end position="265"/>
    </location>
</feature>
<feature type="transmembrane region" description="Helical" evidence="6">
    <location>
        <begin position="163"/>
        <end position="188"/>
    </location>
</feature>
<feature type="transmembrane region" description="Helical" evidence="6">
    <location>
        <begin position="85"/>
        <end position="109"/>
    </location>
</feature>
<dbReference type="InterPro" id="IPR052337">
    <property type="entry name" value="SAT4-like"/>
</dbReference>
<dbReference type="AlphaFoldDB" id="A0AAJ0CDQ0"/>
<dbReference type="EMBL" id="JASWJB010000363">
    <property type="protein sequence ID" value="KAK2591114.1"/>
    <property type="molecule type" value="Genomic_DNA"/>
</dbReference>
<name>A0AAJ0CDQ0_9HYPO</name>
<dbReference type="Pfam" id="PF20684">
    <property type="entry name" value="Fung_rhodopsin"/>
    <property type="match status" value="1"/>
</dbReference>
<evidence type="ECO:0000256" key="4">
    <source>
        <dbReference type="ARBA" id="ARBA00023136"/>
    </source>
</evidence>
<evidence type="ECO:0000256" key="1">
    <source>
        <dbReference type="ARBA" id="ARBA00004141"/>
    </source>
</evidence>
<dbReference type="InterPro" id="IPR049326">
    <property type="entry name" value="Rhodopsin_dom_fungi"/>
</dbReference>
<evidence type="ECO:0000313" key="9">
    <source>
        <dbReference type="Proteomes" id="UP001251528"/>
    </source>
</evidence>
<evidence type="ECO:0000256" key="5">
    <source>
        <dbReference type="ARBA" id="ARBA00038359"/>
    </source>
</evidence>
<evidence type="ECO:0000313" key="8">
    <source>
        <dbReference type="EMBL" id="KAK2591114.1"/>
    </source>
</evidence>
<dbReference type="GO" id="GO:0016020">
    <property type="term" value="C:membrane"/>
    <property type="evidence" value="ECO:0007669"/>
    <property type="project" value="UniProtKB-SubCell"/>
</dbReference>
<comment type="subcellular location">
    <subcellularLocation>
        <location evidence="1">Membrane</location>
        <topology evidence="1">Multi-pass membrane protein</topology>
    </subcellularLocation>
</comment>
<accession>A0AAJ0CDQ0</accession>
<comment type="caution">
    <text evidence="8">The sequence shown here is derived from an EMBL/GenBank/DDBJ whole genome shotgun (WGS) entry which is preliminary data.</text>
</comment>
<keyword evidence="9" id="KW-1185">Reference proteome</keyword>
<feature type="transmembrane region" description="Helical" evidence="6">
    <location>
        <begin position="121"/>
        <end position="143"/>
    </location>
</feature>
<keyword evidence="4 6" id="KW-0472">Membrane</keyword>
<evidence type="ECO:0000256" key="2">
    <source>
        <dbReference type="ARBA" id="ARBA00022692"/>
    </source>
</evidence>
<sequence>MAPAQNAVNLFIWAIVFTPLDIFFVGLRFWAARLVRRKISADDYLIVLSMITTLALESVMIWGIFNGMGMRSSDLAPEQLSVQLQLIPATYVTWTVATTTFKLSVLFLYIRIMSWPMVKRLSYILMGLTLAYCITFMAVFVTTCSPDLSQLWNPRPDGHCRDLNIGQLGSVSTNLALDVLIIALPMPFLWSLKMRTRNKVVVITAFSLGFITIAIMIWRIQRLVSTGSNPKADFVQDLPVLALTTTLELWLCIIIACIPTIGPIIKTYVKPVIKKLTGHATSEEIPRTQIQRITFGRGHIGGRRRGEYTDLLGSHNLTRDDIEAHQQSSSTSNELVNIRKDIVMTRKTSTGPNSGENLRSFSVEVKADRQTDVRQIPAQL</sequence>